<organism evidence="2">
    <name type="scientific">Myoviridae sp. ctnhb8</name>
    <dbReference type="NCBI Taxonomy" id="2825171"/>
    <lineage>
        <taxon>Viruses</taxon>
        <taxon>Duplodnaviria</taxon>
        <taxon>Heunggongvirae</taxon>
        <taxon>Uroviricota</taxon>
        <taxon>Caudoviricetes</taxon>
    </lineage>
</organism>
<reference evidence="2" key="1">
    <citation type="journal article" date="2021" name="Proc. Natl. Acad. Sci. U.S.A.">
        <title>A Catalog of Tens of Thousands of Viruses from Human Metagenomes Reveals Hidden Associations with Chronic Diseases.</title>
        <authorList>
            <person name="Tisza M.J."/>
            <person name="Buck C.B."/>
        </authorList>
    </citation>
    <scope>NUCLEOTIDE SEQUENCE</scope>
    <source>
        <strain evidence="2">Ctnhb8</strain>
    </source>
</reference>
<protein>
    <submittedName>
        <fullName evidence="2">Uncharacterized protein</fullName>
    </submittedName>
</protein>
<evidence type="ECO:0000313" key="2">
    <source>
        <dbReference type="EMBL" id="DAG04976.1"/>
    </source>
</evidence>
<evidence type="ECO:0000256" key="1">
    <source>
        <dbReference type="SAM" id="MobiDB-lite"/>
    </source>
</evidence>
<feature type="region of interest" description="Disordered" evidence="1">
    <location>
        <begin position="1"/>
        <end position="61"/>
    </location>
</feature>
<name>A0A8S5VE70_9CAUD</name>
<sequence>MAENTKGSVKQIVNNPPTIEDKKSHQVYTPSEPIRYDSSIPVPGSKVVTESYQPPLSKKGK</sequence>
<proteinExistence type="predicted"/>
<feature type="compositionally biased region" description="Polar residues" evidence="1">
    <location>
        <begin position="1"/>
        <end position="17"/>
    </location>
</feature>
<accession>A0A8S5VE70</accession>
<dbReference type="EMBL" id="BK016247">
    <property type="protein sequence ID" value="DAG04976.1"/>
    <property type="molecule type" value="Genomic_DNA"/>
</dbReference>